<evidence type="ECO:0000313" key="3">
    <source>
        <dbReference type="Proteomes" id="UP000606974"/>
    </source>
</evidence>
<sequence length="76" mass="8688">MGLLPVKTRNNTCPYDLRSRTRSSMLKHLVTIHQLDKAEATTLIDQRAQFLTKNPDIQVRKPGEGRGSKRKLVEDD</sequence>
<evidence type="ECO:0000313" key="2">
    <source>
        <dbReference type="EMBL" id="KAF7509970.1"/>
    </source>
</evidence>
<dbReference type="EMBL" id="JAACFV010000035">
    <property type="protein sequence ID" value="KAF7509970.1"/>
    <property type="molecule type" value="Genomic_DNA"/>
</dbReference>
<feature type="compositionally biased region" description="Basic and acidic residues" evidence="1">
    <location>
        <begin position="58"/>
        <end position="76"/>
    </location>
</feature>
<reference evidence="2" key="1">
    <citation type="submission" date="2020-02" db="EMBL/GenBank/DDBJ databases">
        <authorList>
            <person name="Palmer J.M."/>
        </authorList>
    </citation>
    <scope>NUCLEOTIDE SEQUENCE</scope>
    <source>
        <strain evidence="2">EPUS1.4</strain>
        <tissue evidence="2">Thallus</tissue>
    </source>
</reference>
<protein>
    <submittedName>
        <fullName evidence="2">Uncharacterized protein</fullName>
    </submittedName>
</protein>
<gene>
    <name evidence="2" type="ORF">GJ744_007284</name>
</gene>
<feature type="region of interest" description="Disordered" evidence="1">
    <location>
        <begin position="54"/>
        <end position="76"/>
    </location>
</feature>
<accession>A0A8H7AIZ1</accession>
<keyword evidence="3" id="KW-1185">Reference proteome</keyword>
<dbReference type="Proteomes" id="UP000606974">
    <property type="component" value="Unassembled WGS sequence"/>
</dbReference>
<organism evidence="2 3">
    <name type="scientific">Endocarpon pusillum</name>
    <dbReference type="NCBI Taxonomy" id="364733"/>
    <lineage>
        <taxon>Eukaryota</taxon>
        <taxon>Fungi</taxon>
        <taxon>Dikarya</taxon>
        <taxon>Ascomycota</taxon>
        <taxon>Pezizomycotina</taxon>
        <taxon>Eurotiomycetes</taxon>
        <taxon>Chaetothyriomycetidae</taxon>
        <taxon>Verrucariales</taxon>
        <taxon>Verrucariaceae</taxon>
        <taxon>Endocarpon</taxon>
    </lineage>
</organism>
<name>A0A8H7AIZ1_9EURO</name>
<comment type="caution">
    <text evidence="2">The sequence shown here is derived from an EMBL/GenBank/DDBJ whole genome shotgun (WGS) entry which is preliminary data.</text>
</comment>
<evidence type="ECO:0000256" key="1">
    <source>
        <dbReference type="SAM" id="MobiDB-lite"/>
    </source>
</evidence>
<proteinExistence type="predicted"/>
<dbReference type="AlphaFoldDB" id="A0A8H7AIZ1"/>